<dbReference type="EMBL" id="JACBXX010000125">
    <property type="protein sequence ID" value="NYS96585.1"/>
    <property type="molecule type" value="Genomic_DNA"/>
</dbReference>
<keyword evidence="2 5" id="KW-0285">Flavoprotein</keyword>
<proteinExistence type="inferred from homology"/>
<evidence type="ECO:0000256" key="4">
    <source>
        <dbReference type="ARBA" id="ARBA00023002"/>
    </source>
</evidence>
<reference evidence="7 8" key="1">
    <citation type="submission" date="2020-07" db="EMBL/GenBank/DDBJ databases">
        <title>MOT database genomes.</title>
        <authorList>
            <person name="Joseph S."/>
            <person name="Aduse-Opoku J."/>
            <person name="Hashim A."/>
            <person name="Wade W."/>
            <person name="Curtis M."/>
        </authorList>
    </citation>
    <scope>NUCLEOTIDE SEQUENCE [LARGE SCALE GENOMIC DNA]</scope>
    <source>
        <strain evidence="7 8">STR</strain>
    </source>
</reference>
<organism evidence="7 8">
    <name type="scientific">Streptococcus danieliae</name>
    <dbReference type="NCBI Taxonomy" id="747656"/>
    <lineage>
        <taxon>Bacteria</taxon>
        <taxon>Bacillati</taxon>
        <taxon>Bacillota</taxon>
        <taxon>Bacilli</taxon>
        <taxon>Lactobacillales</taxon>
        <taxon>Streptococcaceae</taxon>
        <taxon>Streptococcus</taxon>
    </lineage>
</organism>
<comment type="caution">
    <text evidence="7">The sequence shown here is derived from an EMBL/GenBank/DDBJ whole genome shotgun (WGS) entry which is preliminary data.</text>
</comment>
<dbReference type="InterPro" id="IPR029479">
    <property type="entry name" value="Nitroreductase"/>
</dbReference>
<keyword evidence="3 5" id="KW-0288">FMN</keyword>
<evidence type="ECO:0000256" key="1">
    <source>
        <dbReference type="ARBA" id="ARBA00008366"/>
    </source>
</evidence>
<evidence type="ECO:0000259" key="6">
    <source>
        <dbReference type="Pfam" id="PF00881"/>
    </source>
</evidence>
<accession>A0A7Z0M6X2</accession>
<evidence type="ECO:0000313" key="7">
    <source>
        <dbReference type="EMBL" id="NYS96585.1"/>
    </source>
</evidence>
<protein>
    <submittedName>
        <fullName evidence="7">NADPH-dependent oxidoreductase</fullName>
    </submittedName>
</protein>
<keyword evidence="5" id="KW-0521">NADP</keyword>
<dbReference type="InterPro" id="IPR000415">
    <property type="entry name" value="Nitroreductase-like"/>
</dbReference>
<dbReference type="Pfam" id="PF00881">
    <property type="entry name" value="Nitroreductase"/>
    <property type="match status" value="1"/>
</dbReference>
<dbReference type="InterPro" id="IPR016446">
    <property type="entry name" value="Flavin_OxRdtase_Frp"/>
</dbReference>
<evidence type="ECO:0000256" key="5">
    <source>
        <dbReference type="PIRNR" id="PIRNR005426"/>
    </source>
</evidence>
<dbReference type="SUPFAM" id="SSF55469">
    <property type="entry name" value="FMN-dependent nitroreductase-like"/>
    <property type="match status" value="1"/>
</dbReference>
<dbReference type="AlphaFoldDB" id="A0A7Z0M6X2"/>
<dbReference type="RefSeq" id="WP_179925308.1">
    <property type="nucleotide sequence ID" value="NZ_JACBXX010000125.1"/>
</dbReference>
<comment type="similarity">
    <text evidence="1 5">Belongs to the flavin oxidoreductase frp family.</text>
</comment>
<dbReference type="Gene3D" id="3.40.109.10">
    <property type="entry name" value="NADH Oxidase"/>
    <property type="match status" value="1"/>
</dbReference>
<evidence type="ECO:0000313" key="8">
    <source>
        <dbReference type="Proteomes" id="UP000589521"/>
    </source>
</evidence>
<dbReference type="PANTHER" id="PTHR43425:SF3">
    <property type="entry name" value="NADPH-DEPENDENT OXIDOREDUCTASE"/>
    <property type="match status" value="1"/>
</dbReference>
<evidence type="ECO:0000256" key="3">
    <source>
        <dbReference type="ARBA" id="ARBA00022643"/>
    </source>
</evidence>
<keyword evidence="4 5" id="KW-0560">Oxidoreductase</keyword>
<evidence type="ECO:0000256" key="2">
    <source>
        <dbReference type="ARBA" id="ARBA00022630"/>
    </source>
</evidence>
<name>A0A7Z0M6X2_9STRE</name>
<feature type="domain" description="Nitroreductase" evidence="6">
    <location>
        <begin position="10"/>
        <end position="163"/>
    </location>
</feature>
<dbReference type="Proteomes" id="UP000589521">
    <property type="component" value="Unassembled WGS sequence"/>
</dbReference>
<gene>
    <name evidence="7" type="ORF">HZY94_05260</name>
</gene>
<dbReference type="PANTHER" id="PTHR43425">
    <property type="entry name" value="OXYGEN-INSENSITIVE NADPH NITROREDUCTASE"/>
    <property type="match status" value="1"/>
</dbReference>
<dbReference type="GO" id="GO:0016491">
    <property type="term" value="F:oxidoreductase activity"/>
    <property type="evidence" value="ECO:0007669"/>
    <property type="project" value="UniProtKB-UniRule"/>
</dbReference>
<sequence>MNETIQTQLNHRSIRKFKKQELTKEEVDLLVEVAQQAPTSNFRQSYSILRITAPQLKQELAEIGQQDYLESAPHLFVFLVDQARNTKLAQEQGAPTLVQGSPERFLAAFSDALIAAQNMVVAAESMGLGTVYLGSILNDPKRLCQLLALPDYVYPAVGLALGWPDQDPEKKPRLPKEIVHMENVYQELEHPVAALKEYDQAIEQYYDLRSSNNRLEAFTTKVSREMATSPAKRAETLAALQEQGFFKESR</sequence>
<dbReference type="CDD" id="cd02146">
    <property type="entry name" value="NfsA-like"/>
    <property type="match status" value="1"/>
</dbReference>
<dbReference type="PIRSF" id="PIRSF005426">
    <property type="entry name" value="Frp"/>
    <property type="match status" value="1"/>
</dbReference>